<feature type="compositionally biased region" description="Acidic residues" evidence="1">
    <location>
        <begin position="593"/>
        <end position="602"/>
    </location>
</feature>
<protein>
    <submittedName>
        <fullName evidence="3">Uncharacterized protein</fullName>
    </submittedName>
</protein>
<reference evidence="3" key="1">
    <citation type="submission" date="2020-01" db="EMBL/GenBank/DDBJ databases">
        <authorList>
            <consortium name="DOE Joint Genome Institute"/>
            <person name="Haridas S."/>
            <person name="Albert R."/>
            <person name="Binder M."/>
            <person name="Bloem J."/>
            <person name="Labutti K."/>
            <person name="Salamov A."/>
            <person name="Andreopoulos B."/>
            <person name="Baker S.E."/>
            <person name="Barry K."/>
            <person name="Bills G."/>
            <person name="Bluhm B.H."/>
            <person name="Cannon C."/>
            <person name="Castanera R."/>
            <person name="Culley D.E."/>
            <person name="Daum C."/>
            <person name="Ezra D."/>
            <person name="Gonzalez J.B."/>
            <person name="Henrissat B."/>
            <person name="Kuo A."/>
            <person name="Liang C."/>
            <person name="Lipzen A."/>
            <person name="Lutzoni F."/>
            <person name="Magnuson J."/>
            <person name="Mondo S."/>
            <person name="Nolan M."/>
            <person name="Ohm R."/>
            <person name="Pangilinan J."/>
            <person name="Park H.-J."/>
            <person name="Ramirez L."/>
            <person name="Alfaro M."/>
            <person name="Sun H."/>
            <person name="Tritt A."/>
            <person name="Yoshinaga Y."/>
            <person name="Zwiers L.-H."/>
            <person name="Turgeon B.G."/>
            <person name="Goodwin S.B."/>
            <person name="Spatafora J.W."/>
            <person name="Crous P.W."/>
            <person name="Grigoriev I.V."/>
        </authorList>
    </citation>
    <scope>NUCLEOTIDE SEQUENCE</scope>
    <source>
        <strain evidence="3">CBS 342.82</strain>
    </source>
</reference>
<gene>
    <name evidence="3" type="ORF">K489DRAFT_374453</name>
</gene>
<name>A0A6J3LQX9_9PEZI</name>
<feature type="compositionally biased region" description="Low complexity" evidence="1">
    <location>
        <begin position="247"/>
        <end position="262"/>
    </location>
</feature>
<feature type="compositionally biased region" description="Polar residues" evidence="1">
    <location>
        <begin position="500"/>
        <end position="509"/>
    </location>
</feature>
<feature type="region of interest" description="Disordered" evidence="1">
    <location>
        <begin position="489"/>
        <end position="509"/>
    </location>
</feature>
<evidence type="ECO:0000313" key="2">
    <source>
        <dbReference type="Proteomes" id="UP000504637"/>
    </source>
</evidence>
<dbReference type="GeneID" id="54361328"/>
<dbReference type="AlphaFoldDB" id="A0A6J3LQX9"/>
<feature type="region of interest" description="Disordered" evidence="1">
    <location>
        <begin position="529"/>
        <end position="552"/>
    </location>
</feature>
<feature type="region of interest" description="Disordered" evidence="1">
    <location>
        <begin position="397"/>
        <end position="425"/>
    </location>
</feature>
<evidence type="ECO:0000256" key="1">
    <source>
        <dbReference type="SAM" id="MobiDB-lite"/>
    </source>
</evidence>
<proteinExistence type="predicted"/>
<dbReference type="Proteomes" id="UP000504637">
    <property type="component" value="Unplaced"/>
</dbReference>
<dbReference type="RefSeq" id="XP_033455307.1">
    <property type="nucleotide sequence ID" value="XM_033603528.1"/>
</dbReference>
<feature type="region of interest" description="Disordered" evidence="1">
    <location>
        <begin position="593"/>
        <end position="640"/>
    </location>
</feature>
<reference evidence="3" key="2">
    <citation type="submission" date="2020-04" db="EMBL/GenBank/DDBJ databases">
        <authorList>
            <consortium name="NCBI Genome Project"/>
        </authorList>
    </citation>
    <scope>NUCLEOTIDE SEQUENCE</scope>
    <source>
        <strain evidence="3">CBS 342.82</strain>
    </source>
</reference>
<dbReference type="OrthoDB" id="3926760at2759"/>
<sequence length="640" mass="68079">MPAAAAVAKGILLSIGIIAALGMVVMENPQVQEWLEQQRKKIIELLRTVGADLDPESRRAAEAFAFEGRTPANDEGIRREANASIEAAAVATGRNLSNPSTIRRISISGPVDPNAVEERRRLGQAYLMQREQQMFELQQRRSTASIDRPPSIARTASFDALVDDDGSLRVDQAGITNAVPVTTEQLPEEIRDGAREVERQLELPVAAGPSGPVASRGWQMGSAFANPFGDEFELDRSVTPRPPTVPPKVAVSEVPDPEVSVPRELTPRPIAATPTNEPVHDNDLTYEEQLAIALSISEQESQLASASSREVEGSAEDAEFHAAVAASLKEMARQQGSSAQNPLIDLSGSTQPVAPIPTRPYWSSAFRPDSSSQGLSQMGERIRNPGAAFPAFGLQQIPTGQTTVGGPNDAQSRSRTLSPSAETQASFTSDDLYQITPQLTQAHLASLTAANPPYDAVGRTLAAASGPSSETASEMFHSVPSLSQQLGEIYGHHGPLSRPADQTTNNKEETANNSKIFASVSAMTDLDADAPAADGTRAPTSPPSQHSLGFHPVDMADDTETLASTTLPKPTPATAPSVNGSAAEVVDVEDITDIDMLSEDGDGVATPTDSWSQVDEREAREESDDEDEAHLQHHNNLVGA</sequence>
<evidence type="ECO:0000313" key="3">
    <source>
        <dbReference type="RefSeq" id="XP_033455307.1"/>
    </source>
</evidence>
<reference evidence="3" key="3">
    <citation type="submission" date="2025-08" db="UniProtKB">
        <authorList>
            <consortium name="RefSeq"/>
        </authorList>
    </citation>
    <scope>IDENTIFICATION</scope>
    <source>
        <strain evidence="3">CBS 342.82</strain>
    </source>
</reference>
<feature type="region of interest" description="Disordered" evidence="1">
    <location>
        <begin position="359"/>
        <end position="378"/>
    </location>
</feature>
<keyword evidence="2" id="KW-1185">Reference proteome</keyword>
<organism evidence="3">
    <name type="scientific">Dissoconium aciculare CBS 342.82</name>
    <dbReference type="NCBI Taxonomy" id="1314786"/>
    <lineage>
        <taxon>Eukaryota</taxon>
        <taxon>Fungi</taxon>
        <taxon>Dikarya</taxon>
        <taxon>Ascomycota</taxon>
        <taxon>Pezizomycotina</taxon>
        <taxon>Dothideomycetes</taxon>
        <taxon>Dothideomycetidae</taxon>
        <taxon>Mycosphaerellales</taxon>
        <taxon>Dissoconiaceae</taxon>
        <taxon>Dissoconium</taxon>
    </lineage>
</organism>
<feature type="region of interest" description="Disordered" evidence="1">
    <location>
        <begin position="240"/>
        <end position="262"/>
    </location>
</feature>
<accession>A0A6J3LQX9</accession>